<sequence>MKKAFYYFLAVMGVFAYELAVAPFMPFGMDKMNVWLVAVVFVAVAFQFYQGVVIGLVSAFLFELYSVLPFGAIMIAAGITLSAVYLVYQRFLTNKSLYATLMLTALATLVYSLVIFVYTAARYFAKTNDVALVYRLGRSASGDFVIQMVMHLALVSFLFLIFHASSRRFGAAFIDTIKT</sequence>
<proteinExistence type="predicted"/>
<evidence type="ECO:0008006" key="4">
    <source>
        <dbReference type="Google" id="ProtNLM"/>
    </source>
</evidence>
<feature type="transmembrane region" description="Helical" evidence="1">
    <location>
        <begin position="6"/>
        <end position="27"/>
    </location>
</feature>
<reference evidence="2 3" key="1">
    <citation type="journal article" date="2016" name="Nat. Commun.">
        <title>Thousands of microbial genomes shed light on interconnected biogeochemical processes in an aquifer system.</title>
        <authorList>
            <person name="Anantharaman K."/>
            <person name="Brown C.T."/>
            <person name="Hug L.A."/>
            <person name="Sharon I."/>
            <person name="Castelle C.J."/>
            <person name="Probst A.J."/>
            <person name="Thomas B.C."/>
            <person name="Singh A."/>
            <person name="Wilkins M.J."/>
            <person name="Karaoz U."/>
            <person name="Brodie E.L."/>
            <person name="Williams K.H."/>
            <person name="Hubbard S.S."/>
            <person name="Banfield J.F."/>
        </authorList>
    </citation>
    <scope>NUCLEOTIDE SEQUENCE [LARGE SCALE GENOMIC DNA]</scope>
</reference>
<dbReference type="Proteomes" id="UP000178656">
    <property type="component" value="Unassembled WGS sequence"/>
</dbReference>
<evidence type="ECO:0000313" key="2">
    <source>
        <dbReference type="EMBL" id="OGF37724.1"/>
    </source>
</evidence>
<feature type="transmembrane region" description="Helical" evidence="1">
    <location>
        <begin position="67"/>
        <end position="88"/>
    </location>
</feature>
<feature type="transmembrane region" description="Helical" evidence="1">
    <location>
        <begin position="144"/>
        <end position="162"/>
    </location>
</feature>
<gene>
    <name evidence="2" type="ORF">A2482_00470</name>
</gene>
<keyword evidence="1" id="KW-0812">Transmembrane</keyword>
<feature type="transmembrane region" description="Helical" evidence="1">
    <location>
        <begin position="100"/>
        <end position="124"/>
    </location>
</feature>
<feature type="transmembrane region" description="Helical" evidence="1">
    <location>
        <begin position="34"/>
        <end position="61"/>
    </location>
</feature>
<name>A0A1F5TFP5_9BACT</name>
<dbReference type="EMBL" id="MFGM01000016">
    <property type="protein sequence ID" value="OGF37724.1"/>
    <property type="molecule type" value="Genomic_DNA"/>
</dbReference>
<evidence type="ECO:0000256" key="1">
    <source>
        <dbReference type="SAM" id="Phobius"/>
    </source>
</evidence>
<evidence type="ECO:0000313" key="3">
    <source>
        <dbReference type="Proteomes" id="UP000178656"/>
    </source>
</evidence>
<dbReference type="AlphaFoldDB" id="A0A1F5TFP5"/>
<keyword evidence="1" id="KW-0472">Membrane</keyword>
<accession>A0A1F5TFP5</accession>
<comment type="caution">
    <text evidence="2">The sequence shown here is derived from an EMBL/GenBank/DDBJ whole genome shotgun (WGS) entry which is preliminary data.</text>
</comment>
<organism evidence="2 3">
    <name type="scientific">Candidatus Falkowbacteria bacterium RIFOXYC2_FULL_48_21</name>
    <dbReference type="NCBI Taxonomy" id="1798005"/>
    <lineage>
        <taxon>Bacteria</taxon>
        <taxon>Candidatus Falkowiibacteriota</taxon>
    </lineage>
</organism>
<keyword evidence="1" id="KW-1133">Transmembrane helix</keyword>
<protein>
    <recommendedName>
        <fullName evidence="4">Rod shape-determining protein MreD</fullName>
    </recommendedName>
</protein>